<sequence length="44" mass="4942">MLDQLLTKTKEVRCTKNLPAIEAVGFLVLVTLVNFAPKMQQPIE</sequence>
<accession>U2KFJ5</accession>
<gene>
    <name evidence="1" type="ORF">HMPREF1557_01269</name>
</gene>
<evidence type="ECO:0000313" key="2">
    <source>
        <dbReference type="Proteomes" id="UP000016617"/>
    </source>
</evidence>
<dbReference type="EMBL" id="AWVA01000080">
    <property type="protein sequence ID" value="ERJ75939.1"/>
    <property type="molecule type" value="Genomic_DNA"/>
</dbReference>
<dbReference type="HOGENOM" id="CLU_3222849_0_0_9"/>
<reference evidence="1 2" key="1">
    <citation type="submission" date="2013-06" db="EMBL/GenBank/DDBJ databases">
        <authorList>
            <person name="Weinstock G."/>
            <person name="Sodergren E."/>
            <person name="Lobos E.A."/>
            <person name="Fulton L."/>
            <person name="Fulton R."/>
            <person name="Courtney L."/>
            <person name="Fronick C."/>
            <person name="O'Laughlin M."/>
            <person name="Godfrey J."/>
            <person name="Wilson R.M."/>
            <person name="Miner T."/>
            <person name="Farmer C."/>
            <person name="Delehaunty K."/>
            <person name="Cordes M."/>
            <person name="Minx P."/>
            <person name="Tomlinson C."/>
            <person name="Chen J."/>
            <person name="Wollam A."/>
            <person name="Pepin K.H."/>
            <person name="Bhonagiri V."/>
            <person name="Zhang X."/>
            <person name="Warren W."/>
            <person name="Mitreva M."/>
            <person name="Mardis E.R."/>
            <person name="Wilson R.K."/>
        </authorList>
    </citation>
    <scope>NUCLEOTIDE SEQUENCE [LARGE SCALE GENOMIC DNA]</scope>
    <source>
        <strain evidence="1 2">W1703</strain>
    </source>
</reference>
<proteinExistence type="predicted"/>
<protein>
    <submittedName>
        <fullName evidence="1">Uncharacterized protein</fullName>
    </submittedName>
</protein>
<comment type="caution">
    <text evidence="1">The sequence shown here is derived from an EMBL/GenBank/DDBJ whole genome shotgun (WGS) entry which is preliminary data.</text>
</comment>
<organism evidence="1 2">
    <name type="scientific">Streptococcus sobrinus W1703</name>
    <dbReference type="NCBI Taxonomy" id="1227275"/>
    <lineage>
        <taxon>Bacteria</taxon>
        <taxon>Bacillati</taxon>
        <taxon>Bacillota</taxon>
        <taxon>Bacilli</taxon>
        <taxon>Lactobacillales</taxon>
        <taxon>Streptococcaceae</taxon>
        <taxon>Streptococcus</taxon>
    </lineage>
</organism>
<evidence type="ECO:0000313" key="1">
    <source>
        <dbReference type="EMBL" id="ERJ75939.1"/>
    </source>
</evidence>
<dbReference type="Proteomes" id="UP000016617">
    <property type="component" value="Unassembled WGS sequence"/>
</dbReference>
<dbReference type="AlphaFoldDB" id="U2KFJ5"/>
<name>U2KFJ5_9STRE</name>